<dbReference type="STRING" id="1618392.UW41_C0012G0017"/>
<proteinExistence type="predicted"/>
<comment type="caution">
    <text evidence="1">The sequence shown here is derived from an EMBL/GenBank/DDBJ whole genome shotgun (WGS) entry which is preliminary data.</text>
</comment>
<name>A0A0G1KM91_9BACT</name>
<dbReference type="Proteomes" id="UP000034172">
    <property type="component" value="Unassembled WGS sequence"/>
</dbReference>
<evidence type="ECO:0000313" key="1">
    <source>
        <dbReference type="EMBL" id="KKT49079.1"/>
    </source>
</evidence>
<reference evidence="1 2" key="1">
    <citation type="journal article" date="2015" name="Nature">
        <title>rRNA introns, odd ribosomes, and small enigmatic genomes across a large radiation of phyla.</title>
        <authorList>
            <person name="Brown C.T."/>
            <person name="Hug L.A."/>
            <person name="Thomas B.C."/>
            <person name="Sharon I."/>
            <person name="Castelle C.J."/>
            <person name="Singh A."/>
            <person name="Wilkins M.J."/>
            <person name="Williams K.H."/>
            <person name="Banfield J.F."/>
        </authorList>
    </citation>
    <scope>NUCLEOTIDE SEQUENCE [LARGE SCALE GENOMIC DNA]</scope>
</reference>
<organism evidence="1 2">
    <name type="scientific">Candidatus Collierbacteria bacterium GW2011_GWC2_44_18</name>
    <dbReference type="NCBI Taxonomy" id="1618392"/>
    <lineage>
        <taxon>Bacteria</taxon>
        <taxon>Candidatus Collieribacteriota</taxon>
    </lineage>
</organism>
<dbReference type="AlphaFoldDB" id="A0A0G1KM91"/>
<protein>
    <submittedName>
        <fullName evidence="1">Uncharacterized protein</fullName>
    </submittedName>
</protein>
<accession>A0A0G1KM91</accession>
<sequence>MTQPAKRPRKKQTLPFAACVSVGTNTEYFQVQIAIQNLGYLLIDLETGEIIDGQVSLSMVGIIDPRKPHPPARRLGFVQPVDSDSSSLSGSRVDAILSVQESQPGDPALFTVDVVDNAEVELWGTQAHQICQQFAVKIKRSLTPSVIIGVYGLCIPNEKNPQSARDAVLRRYQKYGFDEPPTVTGNYVLPQDYGYDE</sequence>
<dbReference type="EMBL" id="LCIE01000012">
    <property type="protein sequence ID" value="KKT49079.1"/>
    <property type="molecule type" value="Genomic_DNA"/>
</dbReference>
<evidence type="ECO:0000313" key="2">
    <source>
        <dbReference type="Proteomes" id="UP000034172"/>
    </source>
</evidence>
<gene>
    <name evidence="1" type="ORF">UW41_C0012G0017</name>
</gene>